<feature type="domain" description="Cyclic nucleotide-binding" evidence="1">
    <location>
        <begin position="32"/>
        <end position="114"/>
    </location>
</feature>
<dbReference type="Proteomes" id="UP000027821">
    <property type="component" value="Unassembled WGS sequence"/>
</dbReference>
<dbReference type="AlphaFoldDB" id="A0A074KVG1"/>
<dbReference type="OrthoDB" id="1044733at2"/>
<gene>
    <name evidence="2" type="ORF">EL17_18950</name>
</gene>
<proteinExistence type="predicted"/>
<dbReference type="InterPro" id="IPR000595">
    <property type="entry name" value="cNMP-bd_dom"/>
</dbReference>
<protein>
    <submittedName>
        <fullName evidence="2">Cyclic nucleotide-binding protein</fullName>
    </submittedName>
</protein>
<reference evidence="2 3" key="1">
    <citation type="submission" date="2014-04" db="EMBL/GenBank/DDBJ databases">
        <title>Characterization and application of a salt tolerant electro-active bacterium.</title>
        <authorList>
            <person name="Yang L."/>
            <person name="Wei S."/>
            <person name="Tay Q.X.M."/>
        </authorList>
    </citation>
    <scope>NUCLEOTIDE SEQUENCE [LARGE SCALE GENOMIC DNA]</scope>
    <source>
        <strain evidence="2 3">LY1</strain>
    </source>
</reference>
<dbReference type="EMBL" id="JMIH01000027">
    <property type="protein sequence ID" value="KEO72220.1"/>
    <property type="molecule type" value="Genomic_DNA"/>
</dbReference>
<evidence type="ECO:0000259" key="1">
    <source>
        <dbReference type="PROSITE" id="PS50042"/>
    </source>
</evidence>
<organism evidence="2 3">
    <name type="scientific">Anditalea andensis</name>
    <dbReference type="NCBI Taxonomy" id="1048983"/>
    <lineage>
        <taxon>Bacteria</taxon>
        <taxon>Pseudomonadati</taxon>
        <taxon>Bacteroidota</taxon>
        <taxon>Cytophagia</taxon>
        <taxon>Cytophagales</taxon>
        <taxon>Cytophagaceae</taxon>
        <taxon>Anditalea</taxon>
    </lineage>
</organism>
<dbReference type="CDD" id="cd00038">
    <property type="entry name" value="CAP_ED"/>
    <property type="match status" value="1"/>
</dbReference>
<evidence type="ECO:0000313" key="2">
    <source>
        <dbReference type="EMBL" id="KEO72220.1"/>
    </source>
</evidence>
<dbReference type="SUPFAM" id="SSF51206">
    <property type="entry name" value="cAMP-binding domain-like"/>
    <property type="match status" value="1"/>
</dbReference>
<dbReference type="STRING" id="1048983.EL17_18950"/>
<sequence length="197" mass="22856">MEDSFFEKMYNNPAIKKESYKAIAGSHTKTEFLKNEAILDAGKISNEYYLIEKGLFRSYIVDYKGNEITTNFYGTNDILIEVASLFLRIPSKESIQALTDCVVWKIDFDNFQNLYSNIGGFTEWGRTWMTNQLFEAKNRAVNMHTQSASQRYLSLIKEKPQIIKEVPLKYIASYLGITDTSLSRIRKEMTYPHENLP</sequence>
<name>A0A074KVG1_9BACT</name>
<evidence type="ECO:0000313" key="3">
    <source>
        <dbReference type="Proteomes" id="UP000027821"/>
    </source>
</evidence>
<accession>A0A074KVG1</accession>
<dbReference type="Pfam" id="PF00027">
    <property type="entry name" value="cNMP_binding"/>
    <property type="match status" value="1"/>
</dbReference>
<keyword evidence="3" id="KW-1185">Reference proteome</keyword>
<dbReference type="Gene3D" id="2.60.120.10">
    <property type="entry name" value="Jelly Rolls"/>
    <property type="match status" value="1"/>
</dbReference>
<comment type="caution">
    <text evidence="2">The sequence shown here is derived from an EMBL/GenBank/DDBJ whole genome shotgun (WGS) entry which is preliminary data.</text>
</comment>
<dbReference type="RefSeq" id="WP_035078052.1">
    <property type="nucleotide sequence ID" value="NZ_JMIH01000027.1"/>
</dbReference>
<dbReference type="InterPro" id="IPR014710">
    <property type="entry name" value="RmlC-like_jellyroll"/>
</dbReference>
<dbReference type="eggNOG" id="COG0664">
    <property type="taxonomic scope" value="Bacteria"/>
</dbReference>
<dbReference type="PROSITE" id="PS50042">
    <property type="entry name" value="CNMP_BINDING_3"/>
    <property type="match status" value="1"/>
</dbReference>
<dbReference type="InterPro" id="IPR018490">
    <property type="entry name" value="cNMP-bd_dom_sf"/>
</dbReference>